<feature type="transmembrane region" description="Helical" evidence="1">
    <location>
        <begin position="12"/>
        <end position="32"/>
    </location>
</feature>
<keyword evidence="1" id="KW-0472">Membrane</keyword>
<name>A0A8B9STW2_ANAPL</name>
<proteinExistence type="predicted"/>
<reference evidence="2" key="1">
    <citation type="submission" date="2019-08" db="EMBL/GenBank/DDBJ databases">
        <title>Three high-quality genomes provides insights into domestication of ducks.</title>
        <authorList>
            <person name="Hou Z.C."/>
            <person name="Zhu F."/>
            <person name="Yin Z.T."/>
            <person name="Zhang F."/>
        </authorList>
    </citation>
    <scope>NUCLEOTIDE SEQUENCE [LARGE SCALE GENOMIC DNA]</scope>
</reference>
<evidence type="ECO:0000256" key="1">
    <source>
        <dbReference type="SAM" id="Phobius"/>
    </source>
</evidence>
<organism evidence="2 3">
    <name type="scientific">Anas platyrhynchos</name>
    <name type="common">Mallard</name>
    <name type="synonym">Anas boschas</name>
    <dbReference type="NCBI Taxonomy" id="8839"/>
    <lineage>
        <taxon>Eukaryota</taxon>
        <taxon>Metazoa</taxon>
        <taxon>Chordata</taxon>
        <taxon>Craniata</taxon>
        <taxon>Vertebrata</taxon>
        <taxon>Euteleostomi</taxon>
        <taxon>Archelosauria</taxon>
        <taxon>Archosauria</taxon>
        <taxon>Dinosauria</taxon>
        <taxon>Saurischia</taxon>
        <taxon>Theropoda</taxon>
        <taxon>Coelurosauria</taxon>
        <taxon>Aves</taxon>
        <taxon>Neognathae</taxon>
        <taxon>Galloanserae</taxon>
        <taxon>Anseriformes</taxon>
        <taxon>Anatidae</taxon>
        <taxon>Anatinae</taxon>
        <taxon>Anas</taxon>
    </lineage>
</organism>
<evidence type="ECO:0000313" key="3">
    <source>
        <dbReference type="Proteomes" id="UP000694400"/>
    </source>
</evidence>
<accession>A0A8B9STW2</accession>
<dbReference type="Proteomes" id="UP000694400">
    <property type="component" value="Chromosome 1"/>
</dbReference>
<dbReference type="Ensembl" id="ENSAPLT00020012084.1">
    <property type="protein sequence ID" value="ENSAPLP00020011216.1"/>
    <property type="gene ID" value="ENSAPLG00020008283.1"/>
</dbReference>
<keyword evidence="1" id="KW-0812">Transmembrane</keyword>
<reference evidence="2" key="2">
    <citation type="submission" date="2025-08" db="UniProtKB">
        <authorList>
            <consortium name="Ensembl"/>
        </authorList>
    </citation>
    <scope>IDENTIFICATION</scope>
</reference>
<protein>
    <submittedName>
        <fullName evidence="2">Uncharacterized protein</fullName>
    </submittedName>
</protein>
<sequence length="72" mass="8334">MAPPRVKCCQKVLSWLPVVFIALVVAWSYYAYVVEQKRRRRLCVPCGFSSVICHVCMVVLEDNFHISCIPFQ</sequence>
<dbReference type="AlphaFoldDB" id="A0A8B9STW2"/>
<keyword evidence="1" id="KW-1133">Transmembrane helix</keyword>
<evidence type="ECO:0000313" key="2">
    <source>
        <dbReference type="Ensembl" id="ENSAPLP00020011216.1"/>
    </source>
</evidence>
<reference evidence="2" key="3">
    <citation type="submission" date="2025-09" db="UniProtKB">
        <authorList>
            <consortium name="Ensembl"/>
        </authorList>
    </citation>
    <scope>IDENTIFICATION</scope>
</reference>